<comment type="caution">
    <text evidence="3">The sequence shown here is derived from an EMBL/GenBank/DDBJ whole genome shotgun (WGS) entry which is preliminary data.</text>
</comment>
<organism evidence="3 4">
    <name type="scientific">Ascosphaera apis ARSEF 7405</name>
    <dbReference type="NCBI Taxonomy" id="392613"/>
    <lineage>
        <taxon>Eukaryota</taxon>
        <taxon>Fungi</taxon>
        <taxon>Dikarya</taxon>
        <taxon>Ascomycota</taxon>
        <taxon>Pezizomycotina</taxon>
        <taxon>Eurotiomycetes</taxon>
        <taxon>Eurotiomycetidae</taxon>
        <taxon>Onygenales</taxon>
        <taxon>Ascosphaeraceae</taxon>
        <taxon>Ascosphaera</taxon>
    </lineage>
</organism>
<evidence type="ECO:0000313" key="4">
    <source>
        <dbReference type="Proteomes" id="UP000242877"/>
    </source>
</evidence>
<dbReference type="EMBL" id="AZGZ01000034">
    <property type="protein sequence ID" value="KZZ87413.1"/>
    <property type="molecule type" value="Genomic_DNA"/>
</dbReference>
<feature type="compositionally biased region" description="Polar residues" evidence="2">
    <location>
        <begin position="332"/>
        <end position="354"/>
    </location>
</feature>
<reference evidence="3 4" key="1">
    <citation type="journal article" date="2016" name="Genome Biol. Evol.">
        <title>Divergent and convergent evolution of fungal pathogenicity.</title>
        <authorList>
            <person name="Shang Y."/>
            <person name="Xiao G."/>
            <person name="Zheng P."/>
            <person name="Cen K."/>
            <person name="Zhan S."/>
            <person name="Wang C."/>
        </authorList>
    </citation>
    <scope>NUCLEOTIDE SEQUENCE [LARGE SCALE GENOMIC DNA]</scope>
    <source>
        <strain evidence="3 4">ARSEF 7405</strain>
    </source>
</reference>
<name>A0A162I1I7_9EURO</name>
<dbReference type="SUPFAM" id="SSF57997">
    <property type="entry name" value="Tropomyosin"/>
    <property type="match status" value="1"/>
</dbReference>
<feature type="coiled-coil region" evidence="1">
    <location>
        <begin position="85"/>
        <end position="259"/>
    </location>
</feature>
<feature type="region of interest" description="Disordered" evidence="2">
    <location>
        <begin position="464"/>
        <end position="513"/>
    </location>
</feature>
<dbReference type="PANTHER" id="PTHR42041">
    <property type="entry name" value="DNA ENDONUCLEASE ACTIVATOR CTP1 C-TERMINAL DOMAIN-CONTAINING PROTEIN"/>
    <property type="match status" value="1"/>
</dbReference>
<feature type="region of interest" description="Disordered" evidence="2">
    <location>
        <begin position="683"/>
        <end position="800"/>
    </location>
</feature>
<dbReference type="AlphaFoldDB" id="A0A162I1I7"/>
<accession>A0A162I1I7</accession>
<gene>
    <name evidence="3" type="ORF">AAP_05646</name>
</gene>
<feature type="region of interest" description="Disordered" evidence="2">
    <location>
        <begin position="306"/>
        <end position="354"/>
    </location>
</feature>
<feature type="compositionally biased region" description="Polar residues" evidence="2">
    <location>
        <begin position="748"/>
        <end position="757"/>
    </location>
</feature>
<evidence type="ECO:0000313" key="3">
    <source>
        <dbReference type="EMBL" id="KZZ87413.1"/>
    </source>
</evidence>
<feature type="compositionally biased region" description="Basic and acidic residues" evidence="2">
    <location>
        <begin position="306"/>
        <end position="322"/>
    </location>
</feature>
<feature type="compositionally biased region" description="Polar residues" evidence="2">
    <location>
        <begin position="683"/>
        <end position="707"/>
    </location>
</feature>
<dbReference type="OrthoDB" id="4495335at2759"/>
<dbReference type="PANTHER" id="PTHR42041:SF1">
    <property type="entry name" value="DNA ENDONUCLEASE ACTIVATOR CTP1 C-TERMINAL DOMAIN-CONTAINING PROTEIN"/>
    <property type="match status" value="1"/>
</dbReference>
<sequence>MSPQTDENARPSGPVLQAISSERMNKHYNDVQLANGHTAGEVQAKAALVDSLSDTHKPGAIGADTSASIAHTPTAAALQRAVLGREEAEAALRRTQQSLHEARESERMMSQKYEALREEARHAQEKHARQREKEREFAQKTIKDVSKNAFLNSSALMERVSNLTEERNSLAKQLEKEKIAREQAEHTAIEHEMSLQEAGQEAQKLRSMIQSLEHDNRADELENRCKSAEEEILSLQARIMELEHTSKGLAQQIDKSKEQICVLEEELKIERDAHERTVGEHLESNHTVGKLMQEINNLREQLKAANDEISSKDEALSQERSKASRRSRTATPQNGHSRSSLTSKLRNSAQFSPSLMDSPTSIAFLADSEIDSVEKLKRDLQWERKLRQRAEDLINFMKLECQFQQCSCRIAEKKGTRYIHDKVYDKEVRQELKRIHESRSKSKVDSGGDIMMATEQIQPEVKQEAFSANDSGLDLSIPEEIPSISGRPQESYSNPSQHLTSHNNASVRQTTPDQETDLEFLPESGTFRKVVNDPRPFHEGAASVAGSKQYQTHEHEAHHVELNGQQSPTPQLQPSPEILPQSHDREMPSGRRALTSLSQYADVHMDDHAPPGPAADIPHYFPKEGTFKAKRYHPAPPPRRFRVEKEKHMNGTKDQHHERQHLANLARELSEEPLEYSQVMHNTSITSSRSHPVLTSSRHQFTDESQPPSLPRHHSQPPPIPSTPLSINREEALAQIRARRERAAQQRSKSAMSNGRPNTAAGYRSDDHLTTAGKRRIRDYEFGQTQPGNGRSKRHISEKS</sequence>
<feature type="region of interest" description="Disordered" evidence="2">
    <location>
        <begin position="527"/>
        <end position="588"/>
    </location>
</feature>
<evidence type="ECO:0000256" key="1">
    <source>
        <dbReference type="SAM" id="Coils"/>
    </source>
</evidence>
<feature type="compositionally biased region" description="Polar residues" evidence="2">
    <location>
        <begin position="486"/>
        <end position="513"/>
    </location>
</feature>
<dbReference type="Proteomes" id="UP000242877">
    <property type="component" value="Unassembled WGS sequence"/>
</dbReference>
<keyword evidence="4" id="KW-1185">Reference proteome</keyword>
<proteinExistence type="predicted"/>
<keyword evidence="1" id="KW-0175">Coiled coil</keyword>
<feature type="compositionally biased region" description="Basic and acidic residues" evidence="2">
    <location>
        <begin position="551"/>
        <end position="561"/>
    </location>
</feature>
<feature type="compositionally biased region" description="Low complexity" evidence="2">
    <location>
        <begin position="565"/>
        <end position="576"/>
    </location>
</feature>
<dbReference type="VEuPathDB" id="FungiDB:AAP_05646"/>
<evidence type="ECO:0000256" key="2">
    <source>
        <dbReference type="SAM" id="MobiDB-lite"/>
    </source>
</evidence>
<protein>
    <submittedName>
        <fullName evidence="3">Uncharacterized protein</fullName>
    </submittedName>
</protein>